<sequence>MSCWPLLSFLLSTAFRLLMADPLAPPNIHHNGGGGNNRTEQLDDLLAEIGDVTSGNLGSLCISQQFRSVPVSVRVDAFEAARQKADMLARLLQDLGQLDNQGLLTFFHIIYSHLYTLHYI</sequence>
<organism evidence="2 3">
    <name type="scientific">Daphnia magna</name>
    <dbReference type="NCBI Taxonomy" id="35525"/>
    <lineage>
        <taxon>Eukaryota</taxon>
        <taxon>Metazoa</taxon>
        <taxon>Ecdysozoa</taxon>
        <taxon>Arthropoda</taxon>
        <taxon>Crustacea</taxon>
        <taxon>Branchiopoda</taxon>
        <taxon>Diplostraca</taxon>
        <taxon>Cladocera</taxon>
        <taxon>Anomopoda</taxon>
        <taxon>Daphniidae</taxon>
        <taxon>Daphnia</taxon>
    </lineage>
</organism>
<feature type="chain" id="PRO_5007851427" evidence="1">
    <location>
        <begin position="21"/>
        <end position="120"/>
    </location>
</feature>
<dbReference type="AlphaFoldDB" id="A0A164L8A3"/>
<evidence type="ECO:0000313" key="2">
    <source>
        <dbReference type="EMBL" id="KZS03879.1"/>
    </source>
</evidence>
<gene>
    <name evidence="2" type="ORF">APZ42_033306</name>
</gene>
<dbReference type="Proteomes" id="UP000076858">
    <property type="component" value="Unassembled WGS sequence"/>
</dbReference>
<feature type="signal peptide" evidence="1">
    <location>
        <begin position="1"/>
        <end position="20"/>
    </location>
</feature>
<evidence type="ECO:0000256" key="1">
    <source>
        <dbReference type="SAM" id="SignalP"/>
    </source>
</evidence>
<evidence type="ECO:0000313" key="3">
    <source>
        <dbReference type="Proteomes" id="UP000076858"/>
    </source>
</evidence>
<dbReference type="EMBL" id="LRGB01003164">
    <property type="protein sequence ID" value="KZS03879.1"/>
    <property type="molecule type" value="Genomic_DNA"/>
</dbReference>
<dbReference type="OrthoDB" id="2129233at2759"/>
<name>A0A164L8A3_9CRUS</name>
<comment type="caution">
    <text evidence="2">The sequence shown here is derived from an EMBL/GenBank/DDBJ whole genome shotgun (WGS) entry which is preliminary data.</text>
</comment>
<keyword evidence="1" id="KW-0732">Signal</keyword>
<keyword evidence="3" id="KW-1185">Reference proteome</keyword>
<reference evidence="2 3" key="1">
    <citation type="submission" date="2016-03" db="EMBL/GenBank/DDBJ databases">
        <title>EvidentialGene: Evidence-directed Construction of Genes on Genomes.</title>
        <authorList>
            <person name="Gilbert D.G."/>
            <person name="Choi J.-H."/>
            <person name="Mockaitis K."/>
            <person name="Colbourne J."/>
            <person name="Pfrender M."/>
        </authorList>
    </citation>
    <scope>NUCLEOTIDE SEQUENCE [LARGE SCALE GENOMIC DNA]</scope>
    <source>
        <strain evidence="2 3">Xinb3</strain>
        <tissue evidence="2">Complete organism</tissue>
    </source>
</reference>
<protein>
    <submittedName>
        <fullName evidence="2">Uncharacterized protein</fullName>
    </submittedName>
</protein>
<proteinExistence type="predicted"/>
<accession>A0A164L8A3</accession>